<dbReference type="EMBL" id="CABITT030000006">
    <property type="protein sequence ID" value="VVB08124.1"/>
    <property type="molecule type" value="Genomic_DNA"/>
</dbReference>
<proteinExistence type="predicted"/>
<dbReference type="OrthoDB" id="1044565at2759"/>
<comment type="caution">
    <text evidence="2">The sequence shown here is derived from an EMBL/GenBank/DDBJ whole genome shotgun (WGS) entry which is preliminary data.</text>
</comment>
<dbReference type="InterPro" id="IPR005174">
    <property type="entry name" value="KIB1-4_b-propeller"/>
</dbReference>
<gene>
    <name evidence="2" type="ORF">ANE_LOCUS18568</name>
</gene>
<dbReference type="AlphaFoldDB" id="A0A565C386"/>
<reference evidence="2" key="1">
    <citation type="submission" date="2019-07" db="EMBL/GenBank/DDBJ databases">
        <authorList>
            <person name="Dittberner H."/>
        </authorList>
    </citation>
    <scope>NUCLEOTIDE SEQUENCE [LARGE SCALE GENOMIC DNA]</scope>
</reference>
<evidence type="ECO:0000313" key="3">
    <source>
        <dbReference type="Proteomes" id="UP000489600"/>
    </source>
</evidence>
<protein>
    <recommendedName>
        <fullName evidence="1">KIB1-4 beta-propeller domain-containing protein</fullName>
    </recommendedName>
</protein>
<organism evidence="2 3">
    <name type="scientific">Arabis nemorensis</name>
    <dbReference type="NCBI Taxonomy" id="586526"/>
    <lineage>
        <taxon>Eukaryota</taxon>
        <taxon>Viridiplantae</taxon>
        <taxon>Streptophyta</taxon>
        <taxon>Embryophyta</taxon>
        <taxon>Tracheophyta</taxon>
        <taxon>Spermatophyta</taxon>
        <taxon>Magnoliopsida</taxon>
        <taxon>eudicotyledons</taxon>
        <taxon>Gunneridae</taxon>
        <taxon>Pentapetalae</taxon>
        <taxon>rosids</taxon>
        <taxon>malvids</taxon>
        <taxon>Brassicales</taxon>
        <taxon>Brassicaceae</taxon>
        <taxon>Arabideae</taxon>
        <taxon>Arabis</taxon>
    </lineage>
</organism>
<sequence length="354" mass="42014">MVRWCSSTTYYSFLLIDHILKVGDSSDGRIERGSESEVQKEVLIKDEELAKEVRNSMNNEFIQKRPEIHMVDNTGNVRLYMEYIQEIHSISKHQKIYQNFQFPTLPKGSQIQNLAMSCHPDLNNEDWVVAVKFSGSQLRLYRHKDPRWIDIKTTHESISPYSSLMFSKKDQRFYVPTPGCKYLCSFDFNFKEKDKPEFVEVRKKDFPKYELYEWEEIHGCTRTDHMVESPSGEQFLISWYYEDEFEFYKGLLTVIHKTRRFMVFKEDEELTDKKRKFMSYTEDIGDLCTFLGRDEAFCIRASSYPGLKPNCIYFVGHNYGVYDITTQTCTLFFGKGLRSIEFPYWPHPLSLTPY</sequence>
<evidence type="ECO:0000259" key="1">
    <source>
        <dbReference type="Pfam" id="PF03478"/>
    </source>
</evidence>
<keyword evidence="3" id="KW-1185">Reference proteome</keyword>
<name>A0A565C386_9BRAS</name>
<dbReference type="PANTHER" id="PTHR44259:SF89">
    <property type="entry name" value="DUF295 DOMAIN-CONTAINING PROTEIN-RELATED"/>
    <property type="match status" value="1"/>
</dbReference>
<dbReference type="Proteomes" id="UP000489600">
    <property type="component" value="Unassembled WGS sequence"/>
</dbReference>
<dbReference type="InterPro" id="IPR050942">
    <property type="entry name" value="F-box_BR-signaling"/>
</dbReference>
<evidence type="ECO:0000313" key="2">
    <source>
        <dbReference type="EMBL" id="VVB08124.1"/>
    </source>
</evidence>
<dbReference type="Pfam" id="PF03478">
    <property type="entry name" value="Beta-prop_KIB1-4"/>
    <property type="match status" value="1"/>
</dbReference>
<feature type="domain" description="KIB1-4 beta-propeller" evidence="1">
    <location>
        <begin position="103"/>
        <end position="323"/>
    </location>
</feature>
<dbReference type="PANTHER" id="PTHR44259">
    <property type="entry name" value="OS07G0183000 PROTEIN-RELATED"/>
    <property type="match status" value="1"/>
</dbReference>
<accession>A0A565C386</accession>